<dbReference type="Gene3D" id="3.40.190.10">
    <property type="entry name" value="Periplasmic binding protein-like II"/>
    <property type="match status" value="1"/>
</dbReference>
<name>A0A556AJL3_9BURK</name>
<comment type="similarity">
    <text evidence="1">Belongs to the UPF0065 (bug) family.</text>
</comment>
<dbReference type="Proteomes" id="UP000318405">
    <property type="component" value="Unassembled WGS sequence"/>
</dbReference>
<dbReference type="PIRSF" id="PIRSF017082">
    <property type="entry name" value="YflP"/>
    <property type="match status" value="1"/>
</dbReference>
<dbReference type="Pfam" id="PF03401">
    <property type="entry name" value="TctC"/>
    <property type="match status" value="1"/>
</dbReference>
<dbReference type="InterPro" id="IPR042100">
    <property type="entry name" value="Bug_dom1"/>
</dbReference>
<dbReference type="PANTHER" id="PTHR42928">
    <property type="entry name" value="TRICARBOXYLATE-BINDING PROTEIN"/>
    <property type="match status" value="1"/>
</dbReference>
<organism evidence="3 4">
    <name type="scientific">Verticiella sediminum</name>
    <dbReference type="NCBI Taxonomy" id="1247510"/>
    <lineage>
        <taxon>Bacteria</taxon>
        <taxon>Pseudomonadati</taxon>
        <taxon>Pseudomonadota</taxon>
        <taxon>Betaproteobacteria</taxon>
        <taxon>Burkholderiales</taxon>
        <taxon>Alcaligenaceae</taxon>
        <taxon>Verticiella</taxon>
    </lineage>
</organism>
<comment type="caution">
    <text evidence="3">The sequence shown here is derived from an EMBL/GenBank/DDBJ whole genome shotgun (WGS) entry which is preliminary data.</text>
</comment>
<evidence type="ECO:0000256" key="1">
    <source>
        <dbReference type="ARBA" id="ARBA00006987"/>
    </source>
</evidence>
<dbReference type="CDD" id="cd07012">
    <property type="entry name" value="PBP2_Bug_TTT"/>
    <property type="match status" value="1"/>
</dbReference>
<sequence>MFNFRNLACALAGAALLANAPAALAADYPSRPIRVIVPYAAGGSTDQLARVVAQPMSEALGQPVVIENRPGAGGTIGVDAVVRADPDGYTLLFGNTGPNAVVGLMRKVSYDPLTDLQPISTVANVPMILAVPAGSKAKTLQDFVAEAKSRGSAVNFGSVGVGSLSHLTGEYFNMLAGTSMTHIPYNGGAPMVTAFVTGELDAAFVTGLDGAAFVSSGKVRYLAVGTPEATAVLPGMPAIADSVPGFRSIAWFGVLGPKGMPQEVVDKLQRVVADAVARPETQRIFSERNVEAKSSTPQELTRIIEGEIEQWKPVVRDARIEM</sequence>
<dbReference type="InterPro" id="IPR005064">
    <property type="entry name" value="BUG"/>
</dbReference>
<dbReference type="SUPFAM" id="SSF53850">
    <property type="entry name" value="Periplasmic binding protein-like II"/>
    <property type="match status" value="1"/>
</dbReference>
<keyword evidence="4" id="KW-1185">Reference proteome</keyword>
<reference evidence="3 4" key="1">
    <citation type="submission" date="2019-07" db="EMBL/GenBank/DDBJ databases">
        <title>Qingshengfaniella alkalisoli gen. nov., sp. nov., isolated from saline soil.</title>
        <authorList>
            <person name="Xu L."/>
            <person name="Huang X.-X."/>
            <person name="Sun J.-Q."/>
        </authorList>
    </citation>
    <scope>NUCLEOTIDE SEQUENCE [LARGE SCALE GENOMIC DNA]</scope>
    <source>
        <strain evidence="3 4">DSM 27279</strain>
    </source>
</reference>
<protein>
    <submittedName>
        <fullName evidence="3">Tripartite tricarboxylate transporter substrate binding protein</fullName>
    </submittedName>
</protein>
<feature type="signal peptide" evidence="2">
    <location>
        <begin position="1"/>
        <end position="25"/>
    </location>
</feature>
<evidence type="ECO:0000256" key="2">
    <source>
        <dbReference type="SAM" id="SignalP"/>
    </source>
</evidence>
<dbReference type="Gene3D" id="3.40.190.150">
    <property type="entry name" value="Bordetella uptake gene, domain 1"/>
    <property type="match status" value="1"/>
</dbReference>
<evidence type="ECO:0000313" key="4">
    <source>
        <dbReference type="Proteomes" id="UP000318405"/>
    </source>
</evidence>
<dbReference type="AlphaFoldDB" id="A0A556AJL3"/>
<evidence type="ECO:0000313" key="3">
    <source>
        <dbReference type="EMBL" id="TSH93077.1"/>
    </source>
</evidence>
<keyword evidence="2" id="KW-0732">Signal</keyword>
<dbReference type="RefSeq" id="WP_143949444.1">
    <property type="nucleotide sequence ID" value="NZ_BAABMB010000001.1"/>
</dbReference>
<proteinExistence type="inferred from homology"/>
<gene>
    <name evidence="3" type="ORF">FOZ76_16995</name>
</gene>
<dbReference type="OrthoDB" id="8627412at2"/>
<dbReference type="PANTHER" id="PTHR42928:SF5">
    <property type="entry name" value="BLR1237 PROTEIN"/>
    <property type="match status" value="1"/>
</dbReference>
<feature type="chain" id="PRO_5022150230" evidence="2">
    <location>
        <begin position="26"/>
        <end position="322"/>
    </location>
</feature>
<accession>A0A556AJL3</accession>
<dbReference type="EMBL" id="VLTJ01000029">
    <property type="protein sequence ID" value="TSH93077.1"/>
    <property type="molecule type" value="Genomic_DNA"/>
</dbReference>